<sequence>MWSVRNTVFIDRRVKEVHHFATNPLLWYQWYAGLSEAENLIGTGKKGTSMNLKYYFFGRSLGLHVLVVENAAVKDGYIWRCLISGAFDATQTWRYLPKDGGTEIQFEMDYELPGSIFGKLANTIYIKKLMYNSVEQTLQNLKDISESE</sequence>
<dbReference type="InterPro" id="IPR023393">
    <property type="entry name" value="START-like_dom_sf"/>
</dbReference>
<reference evidence="1" key="1">
    <citation type="submission" date="2016-01" db="EMBL/GenBank/DDBJ databases">
        <title>Complete genome of Planococcus rifietoensis type strain M8.</title>
        <authorList>
            <person name="See-Too W.S."/>
        </authorList>
    </citation>
    <scope>NUCLEOTIDE SEQUENCE [LARGE SCALE GENOMIC DNA]</scope>
    <source>
        <strain evidence="1">M8</strain>
    </source>
</reference>
<organism evidence="1 2">
    <name type="scientific">Planococcus rifietoensis</name>
    <dbReference type="NCBI Taxonomy" id="200991"/>
    <lineage>
        <taxon>Bacteria</taxon>
        <taxon>Bacillati</taxon>
        <taxon>Bacillota</taxon>
        <taxon>Bacilli</taxon>
        <taxon>Bacillales</taxon>
        <taxon>Caryophanaceae</taxon>
        <taxon>Planococcus</taxon>
    </lineage>
</organism>
<dbReference type="Gene3D" id="3.30.530.20">
    <property type="match status" value="1"/>
</dbReference>
<keyword evidence="2" id="KW-1185">Reference proteome</keyword>
<dbReference type="InterPro" id="IPR019587">
    <property type="entry name" value="Polyketide_cyclase/dehydratase"/>
</dbReference>
<evidence type="ECO:0000313" key="2">
    <source>
        <dbReference type="Proteomes" id="UP000067683"/>
    </source>
</evidence>
<dbReference type="SUPFAM" id="SSF55961">
    <property type="entry name" value="Bet v1-like"/>
    <property type="match status" value="1"/>
</dbReference>
<protein>
    <recommendedName>
        <fullName evidence="3">SRPBCC family protein</fullName>
    </recommendedName>
</protein>
<dbReference type="OrthoDB" id="9787428at2"/>
<dbReference type="STRING" id="200991.AUC31_06430"/>
<dbReference type="KEGG" id="prt:AUC31_06430"/>
<evidence type="ECO:0008006" key="3">
    <source>
        <dbReference type="Google" id="ProtNLM"/>
    </source>
</evidence>
<dbReference type="Pfam" id="PF10604">
    <property type="entry name" value="Polyketide_cyc2"/>
    <property type="match status" value="1"/>
</dbReference>
<evidence type="ECO:0000313" key="1">
    <source>
        <dbReference type="EMBL" id="ALS77000.1"/>
    </source>
</evidence>
<dbReference type="AlphaFoldDB" id="A0A0U2XWI5"/>
<gene>
    <name evidence="1" type="ORF">AUC31_06430</name>
</gene>
<proteinExistence type="predicted"/>
<name>A0A0U2XWI5_9BACL</name>
<dbReference type="Proteomes" id="UP000067683">
    <property type="component" value="Chromosome"/>
</dbReference>
<accession>A0A0U2XWI5</accession>
<dbReference type="EMBL" id="CP013659">
    <property type="protein sequence ID" value="ALS77000.1"/>
    <property type="molecule type" value="Genomic_DNA"/>
</dbReference>